<dbReference type="Pfam" id="PF13490">
    <property type="entry name" value="zf-HC2"/>
    <property type="match status" value="1"/>
</dbReference>
<feature type="domain" description="Putative zinc-finger" evidence="9">
    <location>
        <begin position="29"/>
        <end position="55"/>
    </location>
</feature>
<protein>
    <submittedName>
        <fullName evidence="10">Anti-sigma factor</fullName>
    </submittedName>
</protein>
<comment type="subcellular location">
    <subcellularLocation>
        <location evidence="1">Membrane</location>
        <topology evidence="1">Single-pass membrane protein</topology>
    </subcellularLocation>
</comment>
<keyword evidence="11" id="KW-1185">Reference proteome</keyword>
<reference evidence="11" key="1">
    <citation type="journal article" date="2019" name="Int. J. Syst. Evol. Microbiol.">
        <title>The Global Catalogue of Microorganisms (GCM) 10K type strain sequencing project: providing services to taxonomists for standard genome sequencing and annotation.</title>
        <authorList>
            <consortium name="The Broad Institute Genomics Platform"/>
            <consortium name="The Broad Institute Genome Sequencing Center for Infectious Disease"/>
            <person name="Wu L."/>
            <person name="Ma J."/>
        </authorList>
    </citation>
    <scope>NUCLEOTIDE SEQUENCE [LARGE SCALE GENOMIC DNA]</scope>
    <source>
        <strain evidence="11">CGMCC 1.12859</strain>
    </source>
</reference>
<feature type="compositionally biased region" description="Basic and acidic residues" evidence="7">
    <location>
        <begin position="1"/>
        <end position="17"/>
    </location>
</feature>
<evidence type="ECO:0000256" key="3">
    <source>
        <dbReference type="ARBA" id="ARBA00022989"/>
    </source>
</evidence>
<keyword evidence="2 8" id="KW-0812">Transmembrane</keyword>
<dbReference type="Proteomes" id="UP001596435">
    <property type="component" value="Unassembled WGS sequence"/>
</dbReference>
<evidence type="ECO:0000256" key="5">
    <source>
        <dbReference type="ARBA" id="ARBA00023136"/>
    </source>
</evidence>
<feature type="transmembrane region" description="Helical" evidence="8">
    <location>
        <begin position="106"/>
        <end position="126"/>
    </location>
</feature>
<keyword evidence="6" id="KW-0804">Transcription</keyword>
<dbReference type="Gene3D" id="1.10.10.1320">
    <property type="entry name" value="Anti-sigma factor, zinc-finger domain"/>
    <property type="match status" value="1"/>
</dbReference>
<evidence type="ECO:0000313" key="11">
    <source>
        <dbReference type="Proteomes" id="UP001596435"/>
    </source>
</evidence>
<proteinExistence type="predicted"/>
<feature type="region of interest" description="Disordered" evidence="7">
    <location>
        <begin position="1"/>
        <end position="24"/>
    </location>
</feature>
<accession>A0ABW2G545</accession>
<evidence type="ECO:0000256" key="6">
    <source>
        <dbReference type="ARBA" id="ARBA00023163"/>
    </source>
</evidence>
<evidence type="ECO:0000313" key="10">
    <source>
        <dbReference type="EMBL" id="MFC7184653.1"/>
    </source>
</evidence>
<evidence type="ECO:0000256" key="2">
    <source>
        <dbReference type="ARBA" id="ARBA00022692"/>
    </source>
</evidence>
<dbReference type="InterPro" id="IPR051474">
    <property type="entry name" value="Anti-sigma-K/W_factor"/>
</dbReference>
<comment type="caution">
    <text evidence="10">The sequence shown here is derived from an EMBL/GenBank/DDBJ whole genome shotgun (WGS) entry which is preliminary data.</text>
</comment>
<evidence type="ECO:0000256" key="7">
    <source>
        <dbReference type="SAM" id="MobiDB-lite"/>
    </source>
</evidence>
<sequence length="242" mass="25106">MTPHHEHDGADDREGRADPGVPDSPHVDVGAYLLGVLDPEDHERFERHLVACPACNAEIDELSGVAPLLAELAGTGSVAPGPPPQLLDRLVDEVTATRRRHRVRRLALVAAAAVLVVGGPLATLAATGHDQPRPPVAAAQFTATDPATGVSAAVGVQGEAWGSRISLALSNVRGPQTCDLVAVSRTGERQTVTTWSIPPIGYGTEALNTSGGAAFHPSDIDHFEVRVLDGGSLLVSVPAHTV</sequence>
<gene>
    <name evidence="10" type="ORF">ACFQMG_34390</name>
</gene>
<dbReference type="InterPro" id="IPR027383">
    <property type="entry name" value="Znf_put"/>
</dbReference>
<evidence type="ECO:0000256" key="1">
    <source>
        <dbReference type="ARBA" id="ARBA00004167"/>
    </source>
</evidence>
<dbReference type="PANTHER" id="PTHR37461">
    <property type="entry name" value="ANTI-SIGMA-K FACTOR RSKA"/>
    <property type="match status" value="1"/>
</dbReference>
<dbReference type="RefSeq" id="WP_345705347.1">
    <property type="nucleotide sequence ID" value="NZ_BAABKV010000001.1"/>
</dbReference>
<organism evidence="10 11">
    <name type="scientific">Kitasatospora paranensis</name>
    <dbReference type="NCBI Taxonomy" id="258053"/>
    <lineage>
        <taxon>Bacteria</taxon>
        <taxon>Bacillati</taxon>
        <taxon>Actinomycetota</taxon>
        <taxon>Actinomycetes</taxon>
        <taxon>Kitasatosporales</taxon>
        <taxon>Streptomycetaceae</taxon>
        <taxon>Kitasatospora</taxon>
    </lineage>
</organism>
<keyword evidence="4" id="KW-0805">Transcription regulation</keyword>
<dbReference type="InterPro" id="IPR041916">
    <property type="entry name" value="Anti_sigma_zinc_sf"/>
</dbReference>
<keyword evidence="5 8" id="KW-0472">Membrane</keyword>
<evidence type="ECO:0000256" key="8">
    <source>
        <dbReference type="SAM" id="Phobius"/>
    </source>
</evidence>
<name>A0ABW2G545_9ACTN</name>
<keyword evidence="3 8" id="KW-1133">Transmembrane helix</keyword>
<evidence type="ECO:0000256" key="4">
    <source>
        <dbReference type="ARBA" id="ARBA00023015"/>
    </source>
</evidence>
<dbReference type="PANTHER" id="PTHR37461:SF1">
    <property type="entry name" value="ANTI-SIGMA-K FACTOR RSKA"/>
    <property type="match status" value="1"/>
</dbReference>
<dbReference type="EMBL" id="JBHTAJ010000112">
    <property type="protein sequence ID" value="MFC7184653.1"/>
    <property type="molecule type" value="Genomic_DNA"/>
</dbReference>
<evidence type="ECO:0000259" key="9">
    <source>
        <dbReference type="Pfam" id="PF13490"/>
    </source>
</evidence>